<dbReference type="RefSeq" id="WP_066629603.1">
    <property type="nucleotide sequence ID" value="NZ_DALYTD010000022.1"/>
</dbReference>
<keyword evidence="1" id="KW-0812">Transmembrane</keyword>
<feature type="transmembrane region" description="Helical" evidence="1">
    <location>
        <begin position="293"/>
        <end position="314"/>
    </location>
</feature>
<feature type="transmembrane region" description="Helical" evidence="1">
    <location>
        <begin position="136"/>
        <end position="154"/>
    </location>
</feature>
<evidence type="ECO:0000256" key="1">
    <source>
        <dbReference type="SAM" id="Phobius"/>
    </source>
</evidence>
<feature type="transmembrane region" description="Helical" evidence="1">
    <location>
        <begin position="174"/>
        <end position="201"/>
    </location>
</feature>
<dbReference type="Proteomes" id="UP001272940">
    <property type="component" value="Unassembled WGS sequence"/>
</dbReference>
<comment type="caution">
    <text evidence="2">The sequence shown here is derived from an EMBL/GenBank/DDBJ whole genome shotgun (WGS) entry which is preliminary data.</text>
</comment>
<keyword evidence="1" id="KW-0472">Membrane</keyword>
<feature type="transmembrane region" description="Helical" evidence="1">
    <location>
        <begin position="73"/>
        <end position="92"/>
    </location>
</feature>
<name>A0ABU4KT53_BREVE</name>
<proteinExistence type="predicted"/>
<accession>A0ABU4KT53</accession>
<evidence type="ECO:0000313" key="3">
    <source>
        <dbReference type="Proteomes" id="UP001272940"/>
    </source>
</evidence>
<protein>
    <submittedName>
        <fullName evidence="2">Uncharacterized protein</fullName>
    </submittedName>
</protein>
<dbReference type="EMBL" id="JAMYEC010000011">
    <property type="protein sequence ID" value="MDX2336190.1"/>
    <property type="molecule type" value="Genomic_DNA"/>
</dbReference>
<sequence length="394" mass="43675">MAIIAATSSHAFVASGAFRYDPSVAMMWFQIATHLATPVFIGLFGSMLYIAYRPKFIYGRDLEGIQQLLSRSAQCYFLYLICILTWVMNGTFSATYGLRCALLIGVTPFVDILKFYTVMLFVAPIIISVSTRFKRGLAILLALAMAPHLAYPLWPPLEPLPIVFGHDYLSLPASFLYGGNSGAGGPSLLHGLILVVYGMWLGKIAEGLINGDKHFRRLARRTLLGATILSGLVSAALWDWSDAFGTLNALADMSLRNINHPLYYALGVFGLTSACWAALEFYDLREQKIGRQLNFIGSTSLFTFSFGNIALIVAPEIKTGLFGSIAYGIVLLCVVIALSWMFRFMLDDGLAQNIAKQRTFSAIFQYVQSNIIKSIKVATRHPSIIYDRFLRFVF</sequence>
<keyword evidence="1" id="KW-1133">Transmembrane helix</keyword>
<feature type="transmembrane region" description="Helical" evidence="1">
    <location>
        <begin position="29"/>
        <end position="52"/>
    </location>
</feature>
<organism evidence="2 3">
    <name type="scientific">Brevundimonas vesicularis</name>
    <name type="common">Pseudomonas vesicularis</name>
    <dbReference type="NCBI Taxonomy" id="41276"/>
    <lineage>
        <taxon>Bacteria</taxon>
        <taxon>Pseudomonadati</taxon>
        <taxon>Pseudomonadota</taxon>
        <taxon>Alphaproteobacteria</taxon>
        <taxon>Caulobacterales</taxon>
        <taxon>Caulobacteraceae</taxon>
        <taxon>Brevundimonas</taxon>
    </lineage>
</organism>
<feature type="transmembrane region" description="Helical" evidence="1">
    <location>
        <begin position="112"/>
        <end position="129"/>
    </location>
</feature>
<feature type="transmembrane region" description="Helical" evidence="1">
    <location>
        <begin position="261"/>
        <end position="281"/>
    </location>
</feature>
<feature type="transmembrane region" description="Helical" evidence="1">
    <location>
        <begin position="320"/>
        <end position="342"/>
    </location>
</feature>
<reference evidence="2 3" key="1">
    <citation type="journal article" date="2023" name="FEMS Microbes">
        <title>Whole genomes of deep-sea sponge-associated bacteria exhibit high novel natural product potential.</title>
        <authorList>
            <person name="Hesketh-Best P.J."/>
            <person name="January G.G."/>
            <person name="Koch M.J."/>
            <person name="Warburton P.J."/>
            <person name="Howell K.L."/>
            <person name="Upton M."/>
        </authorList>
    </citation>
    <scope>NUCLEOTIDE SEQUENCE [LARGE SCALE GENOMIC DNA]</scope>
    <source>
        <strain evidence="2 3">PC206-O</strain>
    </source>
</reference>
<keyword evidence="3" id="KW-1185">Reference proteome</keyword>
<evidence type="ECO:0000313" key="2">
    <source>
        <dbReference type="EMBL" id="MDX2336190.1"/>
    </source>
</evidence>
<gene>
    <name evidence="2" type="ORF">NJD11_14715</name>
</gene>
<feature type="transmembrane region" description="Helical" evidence="1">
    <location>
        <begin position="222"/>
        <end position="241"/>
    </location>
</feature>